<comment type="caution">
    <text evidence="1">The sequence shown here is derived from an EMBL/GenBank/DDBJ whole genome shotgun (WGS) entry which is preliminary data.</text>
</comment>
<protein>
    <submittedName>
        <fullName evidence="1">Uncharacterized protein</fullName>
    </submittedName>
</protein>
<dbReference type="EMBL" id="CAJHNH020000380">
    <property type="protein sequence ID" value="CAG5117290.1"/>
    <property type="molecule type" value="Genomic_DNA"/>
</dbReference>
<dbReference type="OrthoDB" id="691673at2759"/>
<evidence type="ECO:0000313" key="1">
    <source>
        <dbReference type="EMBL" id="CAG5117290.1"/>
    </source>
</evidence>
<reference evidence="1" key="1">
    <citation type="submission" date="2021-04" db="EMBL/GenBank/DDBJ databases">
        <authorList>
            <consortium name="Molecular Ecology Group"/>
        </authorList>
    </citation>
    <scope>NUCLEOTIDE SEQUENCE</scope>
</reference>
<gene>
    <name evidence="1" type="ORF">CUNI_LOCUS2848</name>
</gene>
<organism evidence="1 2">
    <name type="scientific">Candidula unifasciata</name>
    <dbReference type="NCBI Taxonomy" id="100452"/>
    <lineage>
        <taxon>Eukaryota</taxon>
        <taxon>Metazoa</taxon>
        <taxon>Spiralia</taxon>
        <taxon>Lophotrochozoa</taxon>
        <taxon>Mollusca</taxon>
        <taxon>Gastropoda</taxon>
        <taxon>Heterobranchia</taxon>
        <taxon>Euthyneura</taxon>
        <taxon>Panpulmonata</taxon>
        <taxon>Eupulmonata</taxon>
        <taxon>Stylommatophora</taxon>
        <taxon>Helicina</taxon>
        <taxon>Helicoidea</taxon>
        <taxon>Geomitridae</taxon>
        <taxon>Candidula</taxon>
    </lineage>
</organism>
<keyword evidence="2" id="KW-1185">Reference proteome</keyword>
<proteinExistence type="predicted"/>
<name>A0A8S3YQT0_9EUPU</name>
<sequence length="138" mass="16014">MHCPQQVSQLENGFYVAKKRRISSDSADAVYGRRFLHLQCMDSETIFHTEDCNSSGSSMFSPLTEDLMINTRNIEQFSCSRGNFFVSGADGLYSKTISGEVLHLWRFCPQKRKLFISRSFLFKNAQDFHQVRQMLQRL</sequence>
<evidence type="ECO:0000313" key="2">
    <source>
        <dbReference type="Proteomes" id="UP000678393"/>
    </source>
</evidence>
<dbReference type="AlphaFoldDB" id="A0A8S3YQT0"/>
<accession>A0A8S3YQT0</accession>
<dbReference type="Proteomes" id="UP000678393">
    <property type="component" value="Unassembled WGS sequence"/>
</dbReference>